<evidence type="ECO:0000313" key="2">
    <source>
        <dbReference type="EMBL" id="GIX87954.1"/>
    </source>
</evidence>
<dbReference type="EMBL" id="BPLQ01002032">
    <property type="protein sequence ID" value="GIX87954.1"/>
    <property type="molecule type" value="Genomic_DNA"/>
</dbReference>
<dbReference type="Proteomes" id="UP001054837">
    <property type="component" value="Unassembled WGS sequence"/>
</dbReference>
<dbReference type="AlphaFoldDB" id="A0AAV4NT24"/>
<reference evidence="2 3" key="1">
    <citation type="submission" date="2021-06" db="EMBL/GenBank/DDBJ databases">
        <title>Caerostris darwini draft genome.</title>
        <authorList>
            <person name="Kono N."/>
            <person name="Arakawa K."/>
        </authorList>
    </citation>
    <scope>NUCLEOTIDE SEQUENCE [LARGE SCALE GENOMIC DNA]</scope>
</reference>
<keyword evidence="3" id="KW-1185">Reference proteome</keyword>
<sequence length="137" mass="15739">MLVSKADGGIPREERGDRRGCPIPSHDSMIATLHLVFVPHHATLHYPKTYGAKEDWSRERVCREGGGMLERGDGVGMEFSWFEGMRERERMRSKRDAGRTDAVFHTHNARKSPHLLFRHGFRTDVGFQLEIFIFSVS</sequence>
<organism evidence="2 3">
    <name type="scientific">Caerostris darwini</name>
    <dbReference type="NCBI Taxonomy" id="1538125"/>
    <lineage>
        <taxon>Eukaryota</taxon>
        <taxon>Metazoa</taxon>
        <taxon>Ecdysozoa</taxon>
        <taxon>Arthropoda</taxon>
        <taxon>Chelicerata</taxon>
        <taxon>Arachnida</taxon>
        <taxon>Araneae</taxon>
        <taxon>Araneomorphae</taxon>
        <taxon>Entelegynae</taxon>
        <taxon>Araneoidea</taxon>
        <taxon>Araneidae</taxon>
        <taxon>Caerostris</taxon>
    </lineage>
</organism>
<feature type="compositionally biased region" description="Basic and acidic residues" evidence="1">
    <location>
        <begin position="10"/>
        <end position="20"/>
    </location>
</feature>
<protein>
    <submittedName>
        <fullName evidence="2">Uncharacterized protein</fullName>
    </submittedName>
</protein>
<name>A0AAV4NT24_9ARAC</name>
<comment type="caution">
    <text evidence="2">The sequence shown here is derived from an EMBL/GenBank/DDBJ whole genome shotgun (WGS) entry which is preliminary data.</text>
</comment>
<proteinExistence type="predicted"/>
<feature type="region of interest" description="Disordered" evidence="1">
    <location>
        <begin position="1"/>
        <end position="23"/>
    </location>
</feature>
<evidence type="ECO:0000313" key="3">
    <source>
        <dbReference type="Proteomes" id="UP001054837"/>
    </source>
</evidence>
<accession>A0AAV4NT24</accession>
<gene>
    <name evidence="2" type="ORF">CDAR_437691</name>
</gene>
<evidence type="ECO:0000256" key="1">
    <source>
        <dbReference type="SAM" id="MobiDB-lite"/>
    </source>
</evidence>